<evidence type="ECO:0000313" key="4">
    <source>
        <dbReference type="Proteomes" id="UP000256321"/>
    </source>
</evidence>
<evidence type="ECO:0000313" key="2">
    <source>
        <dbReference type="EMBL" id="MBC8602051.1"/>
    </source>
</evidence>
<reference evidence="3 4" key="1">
    <citation type="submission" date="2018-07" db="EMBL/GenBank/DDBJ databases">
        <title>Parabacteroides acidifaciens nov. sp., isolated from human feces.</title>
        <authorList>
            <person name="Wang Y.J."/>
        </authorList>
    </citation>
    <scope>NUCLEOTIDE SEQUENCE [LARGE SCALE GENOMIC DNA]</scope>
    <source>
        <strain evidence="3 4">426-9</strain>
    </source>
</reference>
<keyword evidence="5" id="KW-1185">Reference proteome</keyword>
<gene>
    <name evidence="3" type="ORF">DWU89_10275</name>
    <name evidence="2" type="ORF">H8784_10015</name>
</gene>
<dbReference type="Proteomes" id="UP000629596">
    <property type="component" value="Unassembled WGS sequence"/>
</dbReference>
<dbReference type="Proteomes" id="UP000256321">
    <property type="component" value="Unassembled WGS sequence"/>
</dbReference>
<organism evidence="3 4">
    <name type="scientific">Parabacteroides acidifaciens</name>
    <dbReference type="NCBI Taxonomy" id="2290935"/>
    <lineage>
        <taxon>Bacteria</taxon>
        <taxon>Pseudomonadati</taxon>
        <taxon>Bacteroidota</taxon>
        <taxon>Bacteroidia</taxon>
        <taxon>Bacteroidales</taxon>
        <taxon>Tannerellaceae</taxon>
        <taxon>Parabacteroides</taxon>
    </lineage>
</organism>
<dbReference type="Pfam" id="PF14905">
    <property type="entry name" value="OMP_b-brl_3"/>
    <property type="match status" value="1"/>
</dbReference>
<dbReference type="EMBL" id="QREV01000020">
    <property type="protein sequence ID" value="RDU49267.1"/>
    <property type="molecule type" value="Genomic_DNA"/>
</dbReference>
<evidence type="ECO:0000259" key="1">
    <source>
        <dbReference type="Pfam" id="PF14905"/>
    </source>
</evidence>
<dbReference type="AlphaFoldDB" id="A0A3D8HFD8"/>
<dbReference type="InterPro" id="IPR041700">
    <property type="entry name" value="OMP_b-brl_3"/>
</dbReference>
<evidence type="ECO:0000313" key="5">
    <source>
        <dbReference type="Proteomes" id="UP000629596"/>
    </source>
</evidence>
<protein>
    <submittedName>
        <fullName evidence="2">TonB-dependent receptor</fullName>
    </submittedName>
</protein>
<dbReference type="SUPFAM" id="SSF56935">
    <property type="entry name" value="Porins"/>
    <property type="match status" value="1"/>
</dbReference>
<keyword evidence="2" id="KW-0675">Receptor</keyword>
<proteinExistence type="predicted"/>
<name>A0A3D8HFD8_9BACT</name>
<comment type="caution">
    <text evidence="3">The sequence shown here is derived from an EMBL/GenBank/DDBJ whole genome shotgun (WGS) entry which is preliminary data.</text>
</comment>
<dbReference type="EMBL" id="JACRTI010000020">
    <property type="protein sequence ID" value="MBC8602051.1"/>
    <property type="molecule type" value="Genomic_DNA"/>
</dbReference>
<dbReference type="RefSeq" id="WP_115499557.1">
    <property type="nucleotide sequence ID" value="NZ_JACRTI010000020.1"/>
</dbReference>
<reference evidence="2 5" key="2">
    <citation type="submission" date="2020-08" db="EMBL/GenBank/DDBJ databases">
        <title>Genome public.</title>
        <authorList>
            <person name="Liu C."/>
            <person name="Sun Q."/>
        </authorList>
    </citation>
    <scope>NUCLEOTIDE SEQUENCE [LARGE SCALE GENOMIC DNA]</scope>
    <source>
        <strain evidence="2 5">426_9</strain>
    </source>
</reference>
<accession>A0A3D8HFD8</accession>
<evidence type="ECO:0000313" key="3">
    <source>
        <dbReference type="EMBL" id="RDU49267.1"/>
    </source>
</evidence>
<sequence length="714" mass="81171">MKHFYYYLWIAFLAGQAPVWGQNATEKKHILVNDSITVDLPEVFVKAERPLVKVSEGKLQYDIPNLVKDKPVDNAFDVIGELPGIQKEGDKVSIIGTPSTSILINGRKSSMTAEQLADLLKSTSSSKVKQIDVMYSTPPRFGVKGASINVVIENDKSLKDVLKGEISLTGKQGYFFSPSGQANLSYIGKNYSADISYSASYNHGRQEEEMTAQPTVNGRPYDIRQDDWYNFVSLSHNIRGAFDFDLKNKDRLSLSYTGRFYDPDKISRRGALTEFVGIQRVETELELSGASNLHNARMDYVSHKGFSAGMDYTFYKNDDKQHLVNDFEKEEEQTISTLSSQQVQRADLYLNDSRKLEKGWMLNYGVEASLSDTRNESGQSINDEEAPEGTFRLKQKDYSVGAFAGFTKQFGKKISLDASVSLQYYRASVDSAGKKKTLWNRVSLFPQLNFTYKVAPSGMLMFSFSSDKSYPSYWMTTPNTYYMNIYSSIIGNPDLKPQLSYSMQLNYILKSKYVFGLFANIQPDKIQQMTYQRHDELRSVFQTVNMDIYNMYGAVAVIPFRPFDFMSSRLTLMGCAIHNKGTLYDVSFDRKKLFGRAELNNTFYLTKDRNLSLDLRGYCISPVIQGLYDVDFIYNVSAGLTWTFAKKKMRLTVRGNDLFEGGNPVTHVDEQGQKSRMKLWQDSRNVTFTLRYSFGGYKEKKAKEVDTSRFGTGI</sequence>
<feature type="domain" description="Outer membrane protein beta-barrel" evidence="1">
    <location>
        <begin position="306"/>
        <end position="692"/>
    </location>
</feature>